<dbReference type="OrthoDB" id="8067149at2759"/>
<proteinExistence type="predicted"/>
<dbReference type="EMBL" id="CAJHJT010000023">
    <property type="protein sequence ID" value="CAD7001309.1"/>
    <property type="molecule type" value="Genomic_DNA"/>
</dbReference>
<reference evidence="2" key="1">
    <citation type="submission" date="2020-11" db="EMBL/GenBank/DDBJ databases">
        <authorList>
            <person name="Whitehead M."/>
        </authorList>
    </citation>
    <scope>NUCLEOTIDE SEQUENCE</scope>
    <source>
        <strain evidence="2">EGII</strain>
    </source>
</reference>
<dbReference type="AlphaFoldDB" id="A0A811UQB2"/>
<feature type="compositionally biased region" description="Basic and acidic residues" evidence="1">
    <location>
        <begin position="69"/>
        <end position="88"/>
    </location>
</feature>
<feature type="region of interest" description="Disordered" evidence="1">
    <location>
        <begin position="50"/>
        <end position="105"/>
    </location>
</feature>
<protein>
    <submittedName>
        <fullName evidence="2">(Mediterranean fruit fly) hypothetical protein</fullName>
    </submittedName>
</protein>
<evidence type="ECO:0000313" key="2">
    <source>
        <dbReference type="EMBL" id="CAD7001309.1"/>
    </source>
</evidence>
<evidence type="ECO:0000313" key="3">
    <source>
        <dbReference type="Proteomes" id="UP000606786"/>
    </source>
</evidence>
<accession>A0A811UQB2</accession>
<dbReference type="PROSITE" id="PS51257">
    <property type="entry name" value="PROKAR_LIPOPROTEIN"/>
    <property type="match status" value="1"/>
</dbReference>
<comment type="caution">
    <text evidence="2">The sequence shown here is derived from an EMBL/GenBank/DDBJ whole genome shotgun (WGS) entry which is preliminary data.</text>
</comment>
<organism evidence="2 3">
    <name type="scientific">Ceratitis capitata</name>
    <name type="common">Mediterranean fruit fly</name>
    <name type="synonym">Tephritis capitata</name>
    <dbReference type="NCBI Taxonomy" id="7213"/>
    <lineage>
        <taxon>Eukaryota</taxon>
        <taxon>Metazoa</taxon>
        <taxon>Ecdysozoa</taxon>
        <taxon>Arthropoda</taxon>
        <taxon>Hexapoda</taxon>
        <taxon>Insecta</taxon>
        <taxon>Pterygota</taxon>
        <taxon>Neoptera</taxon>
        <taxon>Endopterygota</taxon>
        <taxon>Diptera</taxon>
        <taxon>Brachycera</taxon>
        <taxon>Muscomorpha</taxon>
        <taxon>Tephritoidea</taxon>
        <taxon>Tephritidae</taxon>
        <taxon>Ceratitis</taxon>
        <taxon>Ceratitis</taxon>
    </lineage>
</organism>
<gene>
    <name evidence="2" type="ORF">CCAP1982_LOCUS9806</name>
</gene>
<evidence type="ECO:0000256" key="1">
    <source>
        <dbReference type="SAM" id="MobiDB-lite"/>
    </source>
</evidence>
<keyword evidence="3" id="KW-1185">Reference proteome</keyword>
<name>A0A811UQB2_CERCA</name>
<dbReference type="Proteomes" id="UP000606786">
    <property type="component" value="Unassembled WGS sequence"/>
</dbReference>
<sequence>MTPDERYESAKAHRYCINCLATSHTTGACDSPDSCRQCGLAHHTLLHRPSHELAERAPHHSRRQVRFQLPKEPRKNHQKRTTEPEPKRKVMRSTSNERTRRNIKSPALQQRIRGLVDKARKTLQQLEDLVQVTSPQARRHVEDMSVDLIEF</sequence>